<feature type="domain" description="V-ATPase proteolipid subunit C-like" evidence="11">
    <location>
        <begin position="105"/>
        <end position="164"/>
    </location>
</feature>
<keyword evidence="8 10" id="KW-0406">Ion transport</keyword>
<dbReference type="RefSeq" id="XP_004344009.1">
    <property type="nucleotide sequence ID" value="XM_004343959.1"/>
</dbReference>
<name>L8H836_ACACF</name>
<dbReference type="KEGG" id="acan:ACA1_053290"/>
<keyword evidence="4 10" id="KW-0926">Vacuole</keyword>
<evidence type="ECO:0000256" key="1">
    <source>
        <dbReference type="ARBA" id="ARBA00004128"/>
    </source>
</evidence>
<dbReference type="Gene3D" id="1.20.120.610">
    <property type="entry name" value="lithium bound rotor ring of v- atpase"/>
    <property type="match status" value="1"/>
</dbReference>
<keyword evidence="5 10" id="KW-0812">Transmembrane</keyword>
<dbReference type="GO" id="GO:0046961">
    <property type="term" value="F:proton-transporting ATPase activity, rotational mechanism"/>
    <property type="evidence" value="ECO:0007669"/>
    <property type="project" value="InterPro"/>
</dbReference>
<dbReference type="GO" id="GO:0033179">
    <property type="term" value="C:proton-transporting V-type ATPase, V0 domain"/>
    <property type="evidence" value="ECO:0007669"/>
    <property type="project" value="InterPro"/>
</dbReference>
<dbReference type="EMBL" id="KB007909">
    <property type="protein sequence ID" value="ELR20606.1"/>
    <property type="molecule type" value="Genomic_DNA"/>
</dbReference>
<evidence type="ECO:0000256" key="8">
    <source>
        <dbReference type="ARBA" id="ARBA00023065"/>
    </source>
</evidence>
<feature type="domain" description="V-ATPase proteolipid subunit C-like" evidence="11">
    <location>
        <begin position="28"/>
        <end position="87"/>
    </location>
</feature>
<dbReference type="PRINTS" id="PR00122">
    <property type="entry name" value="VACATPASE"/>
</dbReference>
<dbReference type="CDD" id="cd18176">
    <property type="entry name" value="ATP-synt_Vo_c_ATP6C_rpt2"/>
    <property type="match status" value="1"/>
</dbReference>
<dbReference type="PANTHER" id="PTHR10263">
    <property type="entry name" value="V-TYPE PROTON ATPASE PROTEOLIPID SUBUNIT"/>
    <property type="match status" value="1"/>
</dbReference>
<evidence type="ECO:0000256" key="9">
    <source>
        <dbReference type="ARBA" id="ARBA00023136"/>
    </source>
</evidence>
<feature type="transmembrane region" description="Helical" evidence="10">
    <location>
        <begin position="109"/>
        <end position="130"/>
    </location>
</feature>
<proteinExistence type="inferred from homology"/>
<dbReference type="InterPro" id="IPR035921">
    <property type="entry name" value="F/V-ATP_Csub_sf"/>
</dbReference>
<dbReference type="Pfam" id="PF00137">
    <property type="entry name" value="ATP-synt_C"/>
    <property type="match status" value="2"/>
</dbReference>
<accession>L8H836</accession>
<sequence length="167" mass="16580">MDVLHSASALLAADDGNTPAAAAFFGFMGCASALVFACLGAAYGTAKSGVGVAAMGVTKPDMVMKSIIPVVMAGVIGIYGLIIAVILATNVTPTAYTAFRGFAHLASGLSVGLSGLAAGMAIGIVGDAGVRATAQQPRLFTGMILILIFAEALGLYGLIVALILSTK</sequence>
<feature type="transmembrane region" description="Helical" evidence="10">
    <location>
        <begin position="142"/>
        <end position="164"/>
    </location>
</feature>
<dbReference type="Proteomes" id="UP000011083">
    <property type="component" value="Unassembled WGS sequence"/>
</dbReference>
<evidence type="ECO:0000256" key="3">
    <source>
        <dbReference type="ARBA" id="ARBA00022448"/>
    </source>
</evidence>
<dbReference type="AlphaFoldDB" id="L8H836"/>
<keyword evidence="9 10" id="KW-0472">Membrane</keyword>
<dbReference type="InterPro" id="IPR011555">
    <property type="entry name" value="ATPase_proteolipid_su_C_euk"/>
</dbReference>
<evidence type="ECO:0000256" key="5">
    <source>
        <dbReference type="ARBA" id="ARBA00022692"/>
    </source>
</evidence>
<evidence type="ECO:0000256" key="7">
    <source>
        <dbReference type="ARBA" id="ARBA00022989"/>
    </source>
</evidence>
<dbReference type="VEuPathDB" id="AmoebaDB:ACA1_053290"/>
<dbReference type="GeneID" id="14921473"/>
<comment type="subcellular location">
    <subcellularLocation>
        <location evidence="1 10">Vacuole membrane</location>
        <topology evidence="1 10">Multi-pass membrane protein</topology>
    </subcellularLocation>
</comment>
<evidence type="ECO:0000256" key="10">
    <source>
        <dbReference type="RuleBase" id="RU363060"/>
    </source>
</evidence>
<keyword evidence="3 10" id="KW-0813">Transport</keyword>
<evidence type="ECO:0000256" key="4">
    <source>
        <dbReference type="ARBA" id="ARBA00022554"/>
    </source>
</evidence>
<dbReference type="SUPFAM" id="SSF81333">
    <property type="entry name" value="F1F0 ATP synthase subunit C"/>
    <property type="match status" value="2"/>
</dbReference>
<keyword evidence="13" id="KW-1185">Reference proteome</keyword>
<keyword evidence="6 10" id="KW-0375">Hydrogen ion transport</keyword>
<feature type="transmembrane region" description="Helical" evidence="10">
    <location>
        <begin position="20"/>
        <end position="46"/>
    </location>
</feature>
<dbReference type="GO" id="GO:0005774">
    <property type="term" value="C:vacuolar membrane"/>
    <property type="evidence" value="ECO:0007669"/>
    <property type="project" value="UniProtKB-SubCell"/>
</dbReference>
<reference evidence="12 13" key="1">
    <citation type="journal article" date="2013" name="Genome Biol.">
        <title>Genome of Acanthamoeba castellanii highlights extensive lateral gene transfer and early evolution of tyrosine kinase signaling.</title>
        <authorList>
            <person name="Clarke M."/>
            <person name="Lohan A.J."/>
            <person name="Liu B."/>
            <person name="Lagkouvardos I."/>
            <person name="Roy S."/>
            <person name="Zafar N."/>
            <person name="Bertelli C."/>
            <person name="Schilde C."/>
            <person name="Kianianmomeni A."/>
            <person name="Burglin T.R."/>
            <person name="Frech C."/>
            <person name="Turcotte B."/>
            <person name="Kopec K.O."/>
            <person name="Synnott J.M."/>
            <person name="Choo C."/>
            <person name="Paponov I."/>
            <person name="Finkler A."/>
            <person name="Soon Heng Tan C."/>
            <person name="Hutchins A.P."/>
            <person name="Weinmeier T."/>
            <person name="Rattei T."/>
            <person name="Chu J.S."/>
            <person name="Gimenez G."/>
            <person name="Irimia M."/>
            <person name="Rigden D.J."/>
            <person name="Fitzpatrick D.A."/>
            <person name="Lorenzo-Morales J."/>
            <person name="Bateman A."/>
            <person name="Chiu C.H."/>
            <person name="Tang P."/>
            <person name="Hegemann P."/>
            <person name="Fromm H."/>
            <person name="Raoult D."/>
            <person name="Greub G."/>
            <person name="Miranda-Saavedra D."/>
            <person name="Chen N."/>
            <person name="Nash P."/>
            <person name="Ginger M.L."/>
            <person name="Horn M."/>
            <person name="Schaap P."/>
            <person name="Caler L."/>
            <person name="Loftus B."/>
        </authorList>
    </citation>
    <scope>NUCLEOTIDE SEQUENCE [LARGE SCALE GENOMIC DNA]</scope>
    <source>
        <strain evidence="12 13">Neff</strain>
    </source>
</reference>
<evidence type="ECO:0000259" key="11">
    <source>
        <dbReference type="Pfam" id="PF00137"/>
    </source>
</evidence>
<dbReference type="CDD" id="cd18175">
    <property type="entry name" value="ATP-synt_Vo_c_ATP6C_rpt1"/>
    <property type="match status" value="1"/>
</dbReference>
<protein>
    <recommendedName>
        <fullName evidence="10">V-type proton ATPase proteolipid subunit</fullName>
    </recommendedName>
</protein>
<dbReference type="NCBIfam" id="TIGR01100">
    <property type="entry name" value="V_ATP_synt_C"/>
    <property type="match status" value="1"/>
</dbReference>
<dbReference type="FunFam" id="1.20.120.610:FF:000003">
    <property type="entry name" value="V-type proton ATPase proteolipid subunit"/>
    <property type="match status" value="1"/>
</dbReference>
<evidence type="ECO:0000313" key="13">
    <source>
        <dbReference type="Proteomes" id="UP000011083"/>
    </source>
</evidence>
<keyword evidence="7 10" id="KW-1133">Transmembrane helix</keyword>
<dbReference type="STRING" id="1257118.L8H836"/>
<dbReference type="OMA" id="MGVMKPD"/>
<feature type="transmembrane region" description="Helical" evidence="10">
    <location>
        <begin position="67"/>
        <end position="89"/>
    </location>
</feature>
<evidence type="ECO:0000313" key="12">
    <source>
        <dbReference type="EMBL" id="ELR20606.1"/>
    </source>
</evidence>
<dbReference type="InterPro" id="IPR000245">
    <property type="entry name" value="ATPase_proteolipid_csu"/>
</dbReference>
<comment type="similarity">
    <text evidence="2 10">Belongs to the V-ATPase proteolipid subunit family.</text>
</comment>
<organism evidence="12 13">
    <name type="scientific">Acanthamoeba castellanii (strain ATCC 30010 / Neff)</name>
    <dbReference type="NCBI Taxonomy" id="1257118"/>
    <lineage>
        <taxon>Eukaryota</taxon>
        <taxon>Amoebozoa</taxon>
        <taxon>Discosea</taxon>
        <taxon>Longamoebia</taxon>
        <taxon>Centramoebida</taxon>
        <taxon>Acanthamoebidae</taxon>
        <taxon>Acanthamoeba</taxon>
    </lineage>
</organism>
<evidence type="ECO:0000256" key="6">
    <source>
        <dbReference type="ARBA" id="ARBA00022781"/>
    </source>
</evidence>
<evidence type="ECO:0000256" key="2">
    <source>
        <dbReference type="ARBA" id="ARBA00007296"/>
    </source>
</evidence>
<dbReference type="OrthoDB" id="1744869at2759"/>
<gene>
    <name evidence="12" type="ORF">ACA1_053290</name>
</gene>
<dbReference type="InterPro" id="IPR002379">
    <property type="entry name" value="ATPase_proteolipid_c-like_dom"/>
</dbReference>